<feature type="transmembrane region" description="Helical" evidence="1">
    <location>
        <begin position="169"/>
        <end position="190"/>
    </location>
</feature>
<dbReference type="PANTHER" id="PTHR41307:SF1">
    <property type="entry name" value="MEMBRANE PROTEIN"/>
    <property type="match status" value="1"/>
</dbReference>
<evidence type="ECO:0000313" key="2">
    <source>
        <dbReference type="EMBL" id="RKD69593.1"/>
    </source>
</evidence>
<reference evidence="2 3" key="1">
    <citation type="submission" date="2018-09" db="EMBL/GenBank/DDBJ databases">
        <title>Genomic Encyclopedia of Archaeal and Bacterial Type Strains, Phase II (KMG-II): from individual species to whole genera.</title>
        <authorList>
            <person name="Goeker M."/>
        </authorList>
    </citation>
    <scope>NUCLEOTIDE SEQUENCE [LARGE SCALE GENOMIC DNA]</scope>
    <source>
        <strain evidence="2 3">DSM 17008</strain>
    </source>
</reference>
<dbReference type="EMBL" id="RAPK01000011">
    <property type="protein sequence ID" value="RKD69593.1"/>
    <property type="molecule type" value="Genomic_DNA"/>
</dbReference>
<keyword evidence="1" id="KW-1133">Transmembrane helix</keyword>
<dbReference type="AlphaFoldDB" id="A0A419UWS5"/>
<dbReference type="OrthoDB" id="1655249at2"/>
<accession>A0A419UWS5</accession>
<dbReference type="SUPFAM" id="SSF158560">
    <property type="entry name" value="BH3980-like"/>
    <property type="match status" value="1"/>
</dbReference>
<dbReference type="Pfam" id="PF06570">
    <property type="entry name" value="DUF1129"/>
    <property type="match status" value="1"/>
</dbReference>
<feature type="transmembrane region" description="Helical" evidence="1">
    <location>
        <begin position="91"/>
        <end position="115"/>
    </location>
</feature>
<dbReference type="InterPro" id="IPR009214">
    <property type="entry name" value="DUF1129"/>
</dbReference>
<dbReference type="PANTHER" id="PTHR41307">
    <property type="entry name" value="MEMBRANE PROTEIN-RELATED"/>
    <property type="match status" value="1"/>
</dbReference>
<dbReference type="RefSeq" id="WP_120194150.1">
    <property type="nucleotide sequence ID" value="NZ_RAPK01000011.1"/>
</dbReference>
<feature type="transmembrane region" description="Helical" evidence="1">
    <location>
        <begin position="202"/>
        <end position="220"/>
    </location>
</feature>
<evidence type="ECO:0000313" key="3">
    <source>
        <dbReference type="Proteomes" id="UP000285120"/>
    </source>
</evidence>
<keyword evidence="1" id="KW-0812">Transmembrane</keyword>
<protein>
    <submittedName>
        <fullName evidence="2">Putative membrane-anchored protein</fullName>
    </submittedName>
</protein>
<evidence type="ECO:0000256" key="1">
    <source>
        <dbReference type="SAM" id="Phobius"/>
    </source>
</evidence>
<sequence>MNTLVDENNEKREQLNVENKKVYEDMLVYVRLSFDKSEAETEEVLMELLDHLLILQEEGRDSRELFGSDPKQYAREIVGELPQALPKKVRALFMMGICYFLGFYLFTSGLIQTILAYGFHHLEQTKTYSLGTTIVGLIMGVAALAILAYSVFRYIQWSCFRHTSKIKEYILSGLMFAVFPGVIVLAMYLWLPSFGPTVVLPVYWMGIVGVVFLIMAKLLGRKI</sequence>
<comment type="caution">
    <text evidence="2">The sequence shown here is derived from an EMBL/GenBank/DDBJ whole genome shotgun (WGS) entry which is preliminary data.</text>
</comment>
<gene>
    <name evidence="2" type="ORF">ATL39_3014</name>
</gene>
<keyword evidence="1" id="KW-0472">Membrane</keyword>
<organism evidence="2 3">
    <name type="scientific">Sinobaca qinghaiensis</name>
    <dbReference type="NCBI Taxonomy" id="342944"/>
    <lineage>
        <taxon>Bacteria</taxon>
        <taxon>Bacillati</taxon>
        <taxon>Bacillota</taxon>
        <taxon>Bacilli</taxon>
        <taxon>Bacillales</taxon>
        <taxon>Sporolactobacillaceae</taxon>
        <taxon>Sinobaca</taxon>
    </lineage>
</organism>
<keyword evidence="3" id="KW-1185">Reference proteome</keyword>
<dbReference type="Gene3D" id="1.10.1900.10">
    <property type="entry name" value="c-terminal domain of poly(a) binding protein"/>
    <property type="match status" value="1"/>
</dbReference>
<feature type="transmembrane region" description="Helical" evidence="1">
    <location>
        <begin position="127"/>
        <end position="149"/>
    </location>
</feature>
<dbReference type="Proteomes" id="UP000285120">
    <property type="component" value="Unassembled WGS sequence"/>
</dbReference>
<proteinExistence type="predicted"/>
<name>A0A419UWS5_9BACL</name>